<protein>
    <submittedName>
        <fullName evidence="1">Uncharacterized protein</fullName>
    </submittedName>
</protein>
<evidence type="ECO:0000313" key="2">
    <source>
        <dbReference type="Proteomes" id="UP000790709"/>
    </source>
</evidence>
<reference evidence="1" key="1">
    <citation type="journal article" date="2021" name="New Phytol.">
        <title>Evolutionary innovations through gain and loss of genes in the ectomycorrhizal Boletales.</title>
        <authorList>
            <person name="Wu G."/>
            <person name="Miyauchi S."/>
            <person name="Morin E."/>
            <person name="Kuo A."/>
            <person name="Drula E."/>
            <person name="Varga T."/>
            <person name="Kohler A."/>
            <person name="Feng B."/>
            <person name="Cao Y."/>
            <person name="Lipzen A."/>
            <person name="Daum C."/>
            <person name="Hundley H."/>
            <person name="Pangilinan J."/>
            <person name="Johnson J."/>
            <person name="Barry K."/>
            <person name="LaButti K."/>
            <person name="Ng V."/>
            <person name="Ahrendt S."/>
            <person name="Min B."/>
            <person name="Choi I.G."/>
            <person name="Park H."/>
            <person name="Plett J.M."/>
            <person name="Magnuson J."/>
            <person name="Spatafora J.W."/>
            <person name="Nagy L.G."/>
            <person name="Henrissat B."/>
            <person name="Grigoriev I.V."/>
            <person name="Yang Z.L."/>
            <person name="Xu J."/>
            <person name="Martin F.M."/>
        </authorList>
    </citation>
    <scope>NUCLEOTIDE SEQUENCE</scope>
    <source>
        <strain evidence="1">KUC20120723A-06</strain>
    </source>
</reference>
<gene>
    <name evidence="1" type="ORF">BV22DRAFT_1032193</name>
</gene>
<sequence length="152" mass="17453">MSLVLPHFRARHQPVDHRLSMFVGGGEAPIKLKVCRPMSRSKFRLDVQAATSNVTVWLPSDFRGHIHYSGKASFSAGFVNRMMANICLNEEIWDDWRGDEVSVETLGAVTFRMWDVHTNAPENQPKETWKRLFGCTKKAPETTMNWDFLLDD</sequence>
<accession>A0ACB8BR50</accession>
<name>A0ACB8BR50_9AGAM</name>
<dbReference type="Proteomes" id="UP000790709">
    <property type="component" value="Unassembled WGS sequence"/>
</dbReference>
<proteinExistence type="predicted"/>
<organism evidence="1 2">
    <name type="scientific">Leucogyrophana mollusca</name>
    <dbReference type="NCBI Taxonomy" id="85980"/>
    <lineage>
        <taxon>Eukaryota</taxon>
        <taxon>Fungi</taxon>
        <taxon>Dikarya</taxon>
        <taxon>Basidiomycota</taxon>
        <taxon>Agaricomycotina</taxon>
        <taxon>Agaricomycetes</taxon>
        <taxon>Agaricomycetidae</taxon>
        <taxon>Boletales</taxon>
        <taxon>Boletales incertae sedis</taxon>
        <taxon>Leucogyrophana</taxon>
    </lineage>
</organism>
<comment type="caution">
    <text evidence="1">The sequence shown here is derived from an EMBL/GenBank/DDBJ whole genome shotgun (WGS) entry which is preliminary data.</text>
</comment>
<keyword evidence="2" id="KW-1185">Reference proteome</keyword>
<evidence type="ECO:0000313" key="1">
    <source>
        <dbReference type="EMBL" id="KAH7927068.1"/>
    </source>
</evidence>
<dbReference type="EMBL" id="MU266372">
    <property type="protein sequence ID" value="KAH7927068.1"/>
    <property type="molecule type" value="Genomic_DNA"/>
</dbReference>